<keyword evidence="1" id="KW-1133">Transmembrane helix</keyword>
<reference evidence="2 3" key="1">
    <citation type="journal article" date="2012" name="Eukaryot. Cell">
        <title>Genome sequence of the fungus Glarea lozoyensis: the first genome sequence of a species from the Helotiaceae family.</title>
        <authorList>
            <person name="Youssar L."/>
            <person name="Gruening B.A."/>
            <person name="Erxleben A."/>
            <person name="Guenther S."/>
            <person name="Huettel W."/>
        </authorList>
    </citation>
    <scope>NUCLEOTIDE SEQUENCE [LARGE SCALE GENOMIC DNA]</scope>
    <source>
        <strain evidence="3">ATCC 74030 / MF5533</strain>
    </source>
</reference>
<feature type="transmembrane region" description="Helical" evidence="1">
    <location>
        <begin position="75"/>
        <end position="96"/>
    </location>
</feature>
<comment type="caution">
    <text evidence="2">The sequence shown here is derived from an EMBL/GenBank/DDBJ whole genome shotgun (WGS) entry which is preliminary data.</text>
</comment>
<protein>
    <recommendedName>
        <fullName evidence="4">Integral membrane protein</fullName>
    </recommendedName>
</protein>
<dbReference type="Proteomes" id="UP000005446">
    <property type="component" value="Unassembled WGS sequence"/>
</dbReference>
<dbReference type="OrthoDB" id="5393606at2759"/>
<name>H0EVB9_GLAL7</name>
<dbReference type="HOGENOM" id="CLU_2073405_0_0_1"/>
<keyword evidence="1" id="KW-0472">Membrane</keyword>
<organism evidence="2 3">
    <name type="scientific">Glarea lozoyensis (strain ATCC 74030 / MF5533)</name>
    <dbReference type="NCBI Taxonomy" id="1104152"/>
    <lineage>
        <taxon>Eukaryota</taxon>
        <taxon>Fungi</taxon>
        <taxon>Dikarya</taxon>
        <taxon>Ascomycota</taxon>
        <taxon>Pezizomycotina</taxon>
        <taxon>Leotiomycetes</taxon>
        <taxon>Helotiales</taxon>
        <taxon>Helotiaceae</taxon>
        <taxon>Glarea</taxon>
    </lineage>
</organism>
<evidence type="ECO:0008006" key="4">
    <source>
        <dbReference type="Google" id="ProtNLM"/>
    </source>
</evidence>
<keyword evidence="1" id="KW-0812">Transmembrane</keyword>
<sequence length="118" mass="13145">MSAVGSMASPIAIGCLDLHYLFVRFSSCCNALIGLTIVWFLFAVSSWLFYCGLHLKQNFEGGWLVCPLWGFEIQFGVFVLNSVIDLCILVLPVRSVSMLQMKTQKKIHLLVVFLLGGL</sequence>
<evidence type="ECO:0000256" key="1">
    <source>
        <dbReference type="SAM" id="Phobius"/>
    </source>
</evidence>
<proteinExistence type="predicted"/>
<evidence type="ECO:0000313" key="2">
    <source>
        <dbReference type="EMBL" id="EHK97507.1"/>
    </source>
</evidence>
<evidence type="ECO:0000313" key="3">
    <source>
        <dbReference type="Proteomes" id="UP000005446"/>
    </source>
</evidence>
<dbReference type="AlphaFoldDB" id="H0EVB9"/>
<accession>H0EVB9</accession>
<dbReference type="InParanoid" id="H0EVB9"/>
<feature type="transmembrane region" description="Helical" evidence="1">
    <location>
        <begin position="30"/>
        <end position="55"/>
    </location>
</feature>
<dbReference type="EMBL" id="AGUE01000190">
    <property type="protein sequence ID" value="EHK97507.1"/>
    <property type="molecule type" value="Genomic_DNA"/>
</dbReference>
<gene>
    <name evidence="2" type="ORF">M7I_6715</name>
</gene>
<keyword evidence="3" id="KW-1185">Reference proteome</keyword>